<keyword evidence="10" id="KW-1185">Reference proteome</keyword>
<evidence type="ECO:0000313" key="10">
    <source>
        <dbReference type="Proteomes" id="UP000633263"/>
    </source>
</evidence>
<feature type="transmembrane region" description="Helical" evidence="8">
    <location>
        <begin position="120"/>
        <end position="143"/>
    </location>
</feature>
<dbReference type="InterPro" id="IPR038770">
    <property type="entry name" value="Na+/solute_symporter_sf"/>
</dbReference>
<gene>
    <name evidence="9" type="ORF">GCM10009083_10160</name>
</gene>
<comment type="caution">
    <text evidence="9">The sequence shown here is derived from an EMBL/GenBank/DDBJ whole genome shotgun (WGS) entry which is preliminary data.</text>
</comment>
<feature type="transmembrane region" description="Helical" evidence="8">
    <location>
        <begin position="269"/>
        <end position="291"/>
    </location>
</feature>
<dbReference type="PANTHER" id="PTHR36838">
    <property type="entry name" value="AUXIN EFFLUX CARRIER FAMILY PROTEIN"/>
    <property type="match status" value="1"/>
</dbReference>
<comment type="similarity">
    <text evidence="2">Belongs to the auxin efflux carrier (TC 2.A.69) family.</text>
</comment>
<proteinExistence type="inferred from homology"/>
<reference evidence="10" key="1">
    <citation type="journal article" date="2019" name="Int. J. Syst. Evol. Microbiol.">
        <title>The Global Catalogue of Microorganisms (GCM) 10K type strain sequencing project: providing services to taxonomists for standard genome sequencing and annotation.</title>
        <authorList>
            <consortium name="The Broad Institute Genomics Platform"/>
            <consortium name="The Broad Institute Genome Sequencing Center for Infectious Disease"/>
            <person name="Wu L."/>
            <person name="Ma J."/>
        </authorList>
    </citation>
    <scope>NUCLEOTIDE SEQUENCE [LARGE SCALE GENOMIC DNA]</scope>
    <source>
        <strain evidence="10">JCM 11590</strain>
    </source>
</reference>
<evidence type="ECO:0000256" key="2">
    <source>
        <dbReference type="ARBA" id="ARBA00010145"/>
    </source>
</evidence>
<dbReference type="InterPro" id="IPR004776">
    <property type="entry name" value="Mem_transp_PIN-like"/>
</dbReference>
<dbReference type="Proteomes" id="UP000633263">
    <property type="component" value="Unassembled WGS sequence"/>
</dbReference>
<keyword evidence="6 8" id="KW-1133">Transmembrane helix</keyword>
<evidence type="ECO:0000256" key="7">
    <source>
        <dbReference type="ARBA" id="ARBA00023136"/>
    </source>
</evidence>
<feature type="transmembrane region" description="Helical" evidence="8">
    <location>
        <begin position="6"/>
        <end position="23"/>
    </location>
</feature>
<feature type="transmembrane region" description="Helical" evidence="8">
    <location>
        <begin position="237"/>
        <end position="257"/>
    </location>
</feature>
<keyword evidence="5 8" id="KW-0812">Transmembrane</keyword>
<evidence type="ECO:0000256" key="8">
    <source>
        <dbReference type="SAM" id="Phobius"/>
    </source>
</evidence>
<dbReference type="RefSeq" id="WP_188635466.1">
    <property type="nucleotide sequence ID" value="NZ_BMNN01000001.1"/>
</dbReference>
<keyword evidence="7 8" id="KW-0472">Membrane</keyword>
<feature type="transmembrane region" description="Helical" evidence="8">
    <location>
        <begin position="150"/>
        <end position="168"/>
    </location>
</feature>
<organism evidence="9 10">
    <name type="scientific">Halopseudomonas pertucinogena</name>
    <dbReference type="NCBI Taxonomy" id="86175"/>
    <lineage>
        <taxon>Bacteria</taxon>
        <taxon>Pseudomonadati</taxon>
        <taxon>Pseudomonadota</taxon>
        <taxon>Gammaproteobacteria</taxon>
        <taxon>Pseudomonadales</taxon>
        <taxon>Pseudomonadaceae</taxon>
        <taxon>Halopseudomonas</taxon>
    </lineage>
</organism>
<evidence type="ECO:0000256" key="6">
    <source>
        <dbReference type="ARBA" id="ARBA00022989"/>
    </source>
</evidence>
<feature type="transmembrane region" description="Helical" evidence="8">
    <location>
        <begin position="212"/>
        <end position="231"/>
    </location>
</feature>
<keyword evidence="3" id="KW-0813">Transport</keyword>
<feature type="transmembrane region" description="Helical" evidence="8">
    <location>
        <begin position="180"/>
        <end position="200"/>
    </location>
</feature>
<name>A0ABQ2CM38_9GAMM</name>
<evidence type="ECO:0008006" key="11">
    <source>
        <dbReference type="Google" id="ProtNLM"/>
    </source>
</evidence>
<sequence length="296" mass="31461">MLVELFAVMAPVLIVAGIGYGWARSGQPYPTDFVTRLVLNVSTPCLVLSTLSRAEVDLGLFGQMAMACVVICALMAAVGWMLSRAIGTDPRVLVPAYMFPNTGNMGLPISLYAFGEPGLALAVAFFVVLSVGHFSVGLVLSGAAQSWRRLLLNPVIISLSIALVVVLFELQLPRWIDNTVGLLGAMSIPMMLLTLGVSLASIRIRQVGRGMWLGGARMLCGAGIGWGIALALDLPPLAQGVLVLQSAMPVAVFNYLFAVRAGRSPETVASLVICSTLLSFLFIPLLLIWWLPIAHG</sequence>
<feature type="transmembrane region" description="Helical" evidence="8">
    <location>
        <begin position="60"/>
        <end position="82"/>
    </location>
</feature>
<evidence type="ECO:0000256" key="4">
    <source>
        <dbReference type="ARBA" id="ARBA00022475"/>
    </source>
</evidence>
<feature type="transmembrane region" description="Helical" evidence="8">
    <location>
        <begin position="94"/>
        <end position="114"/>
    </location>
</feature>
<evidence type="ECO:0000256" key="1">
    <source>
        <dbReference type="ARBA" id="ARBA00004651"/>
    </source>
</evidence>
<dbReference type="PANTHER" id="PTHR36838:SF1">
    <property type="entry name" value="SLR1864 PROTEIN"/>
    <property type="match status" value="1"/>
</dbReference>
<comment type="subcellular location">
    <subcellularLocation>
        <location evidence="1">Cell membrane</location>
        <topology evidence="1">Multi-pass membrane protein</topology>
    </subcellularLocation>
</comment>
<evidence type="ECO:0000256" key="5">
    <source>
        <dbReference type="ARBA" id="ARBA00022692"/>
    </source>
</evidence>
<dbReference type="Pfam" id="PF03547">
    <property type="entry name" value="Mem_trans"/>
    <property type="match status" value="2"/>
</dbReference>
<protein>
    <recommendedName>
        <fullName evidence="11">AEC family transporter</fullName>
    </recommendedName>
</protein>
<accession>A0ABQ2CM38</accession>
<evidence type="ECO:0000256" key="3">
    <source>
        <dbReference type="ARBA" id="ARBA00022448"/>
    </source>
</evidence>
<dbReference type="EMBL" id="BMNN01000001">
    <property type="protein sequence ID" value="GGI95624.1"/>
    <property type="molecule type" value="Genomic_DNA"/>
</dbReference>
<evidence type="ECO:0000313" key="9">
    <source>
        <dbReference type="EMBL" id="GGI95624.1"/>
    </source>
</evidence>
<keyword evidence="4" id="KW-1003">Cell membrane</keyword>
<dbReference type="Gene3D" id="1.20.1530.20">
    <property type="match status" value="1"/>
</dbReference>